<feature type="transmembrane region" description="Helical" evidence="5">
    <location>
        <begin position="239"/>
        <end position="257"/>
    </location>
</feature>
<dbReference type="GO" id="GO:0016020">
    <property type="term" value="C:membrane"/>
    <property type="evidence" value="ECO:0007669"/>
    <property type="project" value="UniProtKB-SubCell"/>
</dbReference>
<dbReference type="InterPro" id="IPR051598">
    <property type="entry name" value="TSUP/Inactive_protease-like"/>
</dbReference>
<feature type="non-terminal residue" evidence="6">
    <location>
        <position position="1"/>
    </location>
</feature>
<dbReference type="EMBL" id="UINC01001724">
    <property type="protein sequence ID" value="SUZ87429.1"/>
    <property type="molecule type" value="Genomic_DNA"/>
</dbReference>
<feature type="transmembrane region" description="Helical" evidence="5">
    <location>
        <begin position="65"/>
        <end position="85"/>
    </location>
</feature>
<evidence type="ECO:0000256" key="5">
    <source>
        <dbReference type="SAM" id="Phobius"/>
    </source>
</evidence>
<protein>
    <recommendedName>
        <fullName evidence="7">Membrane transporter protein</fullName>
    </recommendedName>
</protein>
<dbReference type="Pfam" id="PF01925">
    <property type="entry name" value="TauE"/>
    <property type="match status" value="1"/>
</dbReference>
<feature type="transmembrane region" description="Helical" evidence="5">
    <location>
        <begin position="140"/>
        <end position="173"/>
    </location>
</feature>
<feature type="transmembrane region" description="Helical" evidence="5">
    <location>
        <begin position="6"/>
        <end position="32"/>
    </location>
</feature>
<evidence type="ECO:0000256" key="4">
    <source>
        <dbReference type="ARBA" id="ARBA00023136"/>
    </source>
</evidence>
<name>A0A381R9C1_9ZZZZ</name>
<feature type="transmembrane region" description="Helical" evidence="5">
    <location>
        <begin position="209"/>
        <end position="227"/>
    </location>
</feature>
<reference evidence="6" key="1">
    <citation type="submission" date="2018-05" db="EMBL/GenBank/DDBJ databases">
        <authorList>
            <person name="Lanie J.A."/>
            <person name="Ng W.-L."/>
            <person name="Kazmierczak K.M."/>
            <person name="Andrzejewski T.M."/>
            <person name="Davidsen T.M."/>
            <person name="Wayne K.J."/>
            <person name="Tettelin H."/>
            <person name="Glass J.I."/>
            <person name="Rusch D."/>
            <person name="Podicherti R."/>
            <person name="Tsui H.-C.T."/>
            <person name="Winkler M.E."/>
        </authorList>
    </citation>
    <scope>NUCLEOTIDE SEQUENCE</scope>
</reference>
<accession>A0A381R9C1</accession>
<feature type="transmembrane region" description="Helical" evidence="5">
    <location>
        <begin position="185"/>
        <end position="203"/>
    </location>
</feature>
<feature type="transmembrane region" description="Helical" evidence="5">
    <location>
        <begin position="39"/>
        <end position="59"/>
    </location>
</feature>
<evidence type="ECO:0000256" key="1">
    <source>
        <dbReference type="ARBA" id="ARBA00004141"/>
    </source>
</evidence>
<dbReference type="AlphaFoldDB" id="A0A381R9C1"/>
<dbReference type="PANTHER" id="PTHR43701">
    <property type="entry name" value="MEMBRANE TRANSPORTER PROTEIN MJ0441-RELATED"/>
    <property type="match status" value="1"/>
</dbReference>
<gene>
    <name evidence="6" type="ORF">METZ01_LOCUS40283</name>
</gene>
<evidence type="ECO:0000256" key="2">
    <source>
        <dbReference type="ARBA" id="ARBA00022692"/>
    </source>
</evidence>
<sequence>VGIISIGFILGFLIGLTGVGGGALLAPALYAVLGLSYQAAVSVTLIYASITKAFSAVQHVRQGTVLWRLTLLYGGLGIPGAILGARIVHWTDDSIQQVFPFVMSGLLLLVASLIIWESGESSASGRRKPFSPFNIKTRGVLAVAVVQSFAGVLLGATSVGAGSIVILSMLYLFRMPAQQVVGSNIVIAIIIGIPAWLTHFAVVGVDWNLLGLLVVGSAAGSVLGAKCTMLIPERPLKRVVAGIIYLGAIATLVKAWTT</sequence>
<evidence type="ECO:0008006" key="7">
    <source>
        <dbReference type="Google" id="ProtNLM"/>
    </source>
</evidence>
<evidence type="ECO:0000313" key="6">
    <source>
        <dbReference type="EMBL" id="SUZ87429.1"/>
    </source>
</evidence>
<dbReference type="InterPro" id="IPR002781">
    <property type="entry name" value="TM_pro_TauE-like"/>
</dbReference>
<keyword evidence="2 5" id="KW-0812">Transmembrane</keyword>
<comment type="subcellular location">
    <subcellularLocation>
        <location evidence="1">Membrane</location>
        <topology evidence="1">Multi-pass membrane protein</topology>
    </subcellularLocation>
</comment>
<proteinExistence type="predicted"/>
<organism evidence="6">
    <name type="scientific">marine metagenome</name>
    <dbReference type="NCBI Taxonomy" id="408172"/>
    <lineage>
        <taxon>unclassified sequences</taxon>
        <taxon>metagenomes</taxon>
        <taxon>ecological metagenomes</taxon>
    </lineage>
</organism>
<feature type="transmembrane region" description="Helical" evidence="5">
    <location>
        <begin position="97"/>
        <end position="116"/>
    </location>
</feature>
<keyword evidence="4 5" id="KW-0472">Membrane</keyword>
<keyword evidence="3 5" id="KW-1133">Transmembrane helix</keyword>
<evidence type="ECO:0000256" key="3">
    <source>
        <dbReference type="ARBA" id="ARBA00022989"/>
    </source>
</evidence>
<dbReference type="PANTHER" id="PTHR43701:SF2">
    <property type="entry name" value="MEMBRANE TRANSPORTER PROTEIN YJNA-RELATED"/>
    <property type="match status" value="1"/>
</dbReference>